<dbReference type="Proteomes" id="UP000014760">
    <property type="component" value="Unassembled WGS sequence"/>
</dbReference>
<feature type="compositionally biased region" description="Polar residues" evidence="1">
    <location>
        <begin position="354"/>
        <end position="376"/>
    </location>
</feature>
<feature type="region of interest" description="Disordered" evidence="1">
    <location>
        <begin position="115"/>
        <end position="178"/>
    </location>
</feature>
<feature type="region of interest" description="Disordered" evidence="1">
    <location>
        <begin position="75"/>
        <end position="98"/>
    </location>
</feature>
<feature type="region of interest" description="Disordered" evidence="1">
    <location>
        <begin position="250"/>
        <end position="280"/>
    </location>
</feature>
<dbReference type="HOGENOM" id="CLU_538890_0_0_1"/>
<dbReference type="InterPro" id="IPR009072">
    <property type="entry name" value="Histone-fold"/>
</dbReference>
<dbReference type="InterPro" id="IPR018465">
    <property type="entry name" value="Scm3/HJURP"/>
</dbReference>
<evidence type="ECO:0000256" key="1">
    <source>
        <dbReference type="SAM" id="MobiDB-lite"/>
    </source>
</evidence>
<dbReference type="Gene3D" id="1.10.20.10">
    <property type="entry name" value="Histone, subunit A"/>
    <property type="match status" value="1"/>
</dbReference>
<feature type="compositionally biased region" description="Polar residues" evidence="1">
    <location>
        <begin position="301"/>
        <end position="313"/>
    </location>
</feature>
<feature type="compositionally biased region" description="Basic and acidic residues" evidence="1">
    <location>
        <begin position="207"/>
        <end position="216"/>
    </location>
</feature>
<dbReference type="GO" id="GO:0005634">
    <property type="term" value="C:nucleus"/>
    <property type="evidence" value="ECO:0007669"/>
    <property type="project" value="InterPro"/>
</dbReference>
<feature type="region of interest" description="Disordered" evidence="1">
    <location>
        <begin position="193"/>
        <end position="216"/>
    </location>
</feature>
<dbReference type="EnsemblMetazoa" id="CapteT225207">
    <property type="protein sequence ID" value="CapteP225207"/>
    <property type="gene ID" value="CapteG225207"/>
</dbReference>
<dbReference type="GO" id="GO:0046982">
    <property type="term" value="F:protein heterodimerization activity"/>
    <property type="evidence" value="ECO:0007669"/>
    <property type="project" value="InterPro"/>
</dbReference>
<feature type="compositionally biased region" description="Low complexity" evidence="1">
    <location>
        <begin position="123"/>
        <end position="150"/>
    </location>
</feature>
<dbReference type="EMBL" id="AMQN01002464">
    <property type="status" value="NOT_ANNOTATED_CDS"/>
    <property type="molecule type" value="Genomic_DNA"/>
</dbReference>
<dbReference type="GO" id="GO:0042393">
    <property type="term" value="F:histone binding"/>
    <property type="evidence" value="ECO:0007669"/>
    <property type="project" value="InterPro"/>
</dbReference>
<keyword evidence="4" id="KW-1185">Reference proteome</keyword>
<feature type="region of interest" description="Disordered" evidence="1">
    <location>
        <begin position="301"/>
        <end position="385"/>
    </location>
</feature>
<dbReference type="EMBL" id="KB309292">
    <property type="protein sequence ID" value="ELT94853.1"/>
    <property type="molecule type" value="Genomic_DNA"/>
</dbReference>
<reference evidence="2 4" key="2">
    <citation type="journal article" date="2013" name="Nature">
        <title>Insights into bilaterian evolution from three spiralian genomes.</title>
        <authorList>
            <person name="Simakov O."/>
            <person name="Marletaz F."/>
            <person name="Cho S.J."/>
            <person name="Edsinger-Gonzales E."/>
            <person name="Havlak P."/>
            <person name="Hellsten U."/>
            <person name="Kuo D.H."/>
            <person name="Larsson T."/>
            <person name="Lv J."/>
            <person name="Arendt D."/>
            <person name="Savage R."/>
            <person name="Osoegawa K."/>
            <person name="de Jong P."/>
            <person name="Grimwood J."/>
            <person name="Chapman J.A."/>
            <person name="Shapiro H."/>
            <person name="Aerts A."/>
            <person name="Otillar R.P."/>
            <person name="Terry A.Y."/>
            <person name="Boore J.L."/>
            <person name="Grigoriev I.V."/>
            <person name="Lindberg D.R."/>
            <person name="Seaver E.C."/>
            <person name="Weisblat D.A."/>
            <person name="Putnam N.H."/>
            <person name="Rokhsar D.S."/>
        </authorList>
    </citation>
    <scope>NUCLEOTIDE SEQUENCE</scope>
    <source>
        <strain evidence="2 4">I ESC-2004</strain>
    </source>
</reference>
<reference evidence="3" key="3">
    <citation type="submission" date="2015-06" db="UniProtKB">
        <authorList>
            <consortium name="EnsemblMetazoa"/>
        </authorList>
    </citation>
    <scope>IDENTIFICATION</scope>
</reference>
<feature type="region of interest" description="Disordered" evidence="1">
    <location>
        <begin position="398"/>
        <end position="424"/>
    </location>
</feature>
<dbReference type="AlphaFoldDB" id="R7TM17"/>
<evidence type="ECO:0000313" key="3">
    <source>
        <dbReference type="EnsemblMetazoa" id="CapteP225207"/>
    </source>
</evidence>
<evidence type="ECO:0000313" key="2">
    <source>
        <dbReference type="EMBL" id="ELT94853.1"/>
    </source>
</evidence>
<feature type="compositionally biased region" description="Polar residues" evidence="1">
    <location>
        <begin position="83"/>
        <end position="94"/>
    </location>
</feature>
<reference evidence="4" key="1">
    <citation type="submission" date="2012-12" db="EMBL/GenBank/DDBJ databases">
        <authorList>
            <person name="Hellsten U."/>
            <person name="Grimwood J."/>
            <person name="Chapman J.A."/>
            <person name="Shapiro H."/>
            <person name="Aerts A."/>
            <person name="Otillar R.P."/>
            <person name="Terry A.Y."/>
            <person name="Boore J.L."/>
            <person name="Simakov O."/>
            <person name="Marletaz F."/>
            <person name="Cho S.-J."/>
            <person name="Edsinger-Gonzales E."/>
            <person name="Havlak P."/>
            <person name="Kuo D.-H."/>
            <person name="Larsson T."/>
            <person name="Lv J."/>
            <person name="Arendt D."/>
            <person name="Savage R."/>
            <person name="Osoegawa K."/>
            <person name="de Jong P."/>
            <person name="Lindberg D.R."/>
            <person name="Seaver E.C."/>
            <person name="Weisblat D.A."/>
            <person name="Putnam N.H."/>
            <person name="Grigoriev I.V."/>
            <person name="Rokhsar D.S."/>
        </authorList>
    </citation>
    <scope>NUCLEOTIDE SEQUENCE</scope>
    <source>
        <strain evidence="4">I ESC-2004</strain>
    </source>
</reference>
<organism evidence="2">
    <name type="scientific">Capitella teleta</name>
    <name type="common">Polychaete worm</name>
    <dbReference type="NCBI Taxonomy" id="283909"/>
    <lineage>
        <taxon>Eukaryota</taxon>
        <taxon>Metazoa</taxon>
        <taxon>Spiralia</taxon>
        <taxon>Lophotrochozoa</taxon>
        <taxon>Annelida</taxon>
        <taxon>Polychaeta</taxon>
        <taxon>Sedentaria</taxon>
        <taxon>Scolecida</taxon>
        <taxon>Capitellidae</taxon>
        <taxon>Capitella</taxon>
    </lineage>
</organism>
<name>R7TM17_CAPTE</name>
<gene>
    <name evidence="2" type="ORF">CAPTEDRAFT_225207</name>
</gene>
<accession>R7TM17</accession>
<proteinExistence type="predicted"/>
<sequence>MADDFETFCDKSRQNLTEAQEDWRNIIKKYDRVFDKSDEIDLNTLTIVEDRGHINDASFPFREFGKCSLGKHKMKGKKVTDEGNLSSGASNQSGPEKAAACADLDMTIASILTADNGPRMPISDAETLSSDDSSSSSHIFSDDCSSSSLSEDSEDQNEKCKMPKIETPVESSASDEPKEKFIHQWINRVKDWMPQSPSSRYSSLDTQDPKDDDLSKDQEKVIDFLVSGEQSVGSPPGTPLHGQVKQMFDDIKRSVKKRTSPPPPACVDCQSSESDSNDDVVQRSFDNLWHSQFDSLSINSATKSRSNVCQQSLKSDKKAHQIKQPKLPLEKSENHVKKQRSLFPDHEKPHLCSPKSQTNAKPTTVRRIQSTHISSPTLPPPALAPPALPKILRAVSSPGSNYLPLPVKDTHISSSSEDDYDPSPPANKSWFHNSWKTLHSKLTPKSKEYQHIPTKSPRTGKVPDRSLAISQSEESESEQGTLLNASSVCGGKGKCDQTFCFECLSD</sequence>
<feature type="compositionally biased region" description="Polar residues" evidence="1">
    <location>
        <begin position="195"/>
        <end position="206"/>
    </location>
</feature>
<dbReference type="Pfam" id="PF10384">
    <property type="entry name" value="Scm3"/>
    <property type="match status" value="1"/>
</dbReference>
<evidence type="ECO:0000313" key="4">
    <source>
        <dbReference type="Proteomes" id="UP000014760"/>
    </source>
</evidence>
<protein>
    <submittedName>
        <fullName evidence="2 3">Uncharacterized protein</fullName>
    </submittedName>
</protein>
<feature type="region of interest" description="Disordered" evidence="1">
    <location>
        <begin position="444"/>
        <end position="484"/>
    </location>
</feature>